<dbReference type="Proteomes" id="UP001054252">
    <property type="component" value="Unassembled WGS sequence"/>
</dbReference>
<sequence>MFNTKIKGVVSGSSREIFTDESFQKLQATMESLLIRKGC</sequence>
<keyword evidence="2" id="KW-1185">Reference proteome</keyword>
<reference evidence="1 2" key="1">
    <citation type="journal article" date="2021" name="Commun. Biol.">
        <title>The genome of Shorea leprosula (Dipterocarpaceae) highlights the ecological relevance of drought in aseasonal tropical rainforests.</title>
        <authorList>
            <person name="Ng K.K.S."/>
            <person name="Kobayashi M.J."/>
            <person name="Fawcett J.A."/>
            <person name="Hatakeyama M."/>
            <person name="Paape T."/>
            <person name="Ng C.H."/>
            <person name="Ang C.C."/>
            <person name="Tnah L.H."/>
            <person name="Lee C.T."/>
            <person name="Nishiyama T."/>
            <person name="Sese J."/>
            <person name="O'Brien M.J."/>
            <person name="Copetti D."/>
            <person name="Mohd Noor M.I."/>
            <person name="Ong R.C."/>
            <person name="Putra M."/>
            <person name="Sireger I.Z."/>
            <person name="Indrioko S."/>
            <person name="Kosugi Y."/>
            <person name="Izuno A."/>
            <person name="Isagi Y."/>
            <person name="Lee S.L."/>
            <person name="Shimizu K.K."/>
        </authorList>
    </citation>
    <scope>NUCLEOTIDE SEQUENCE [LARGE SCALE GENOMIC DNA]</scope>
    <source>
        <strain evidence="1">214</strain>
    </source>
</reference>
<gene>
    <name evidence="1" type="ORF">SLEP1_g48185</name>
</gene>
<name>A0AAV5LVT9_9ROSI</name>
<comment type="caution">
    <text evidence="1">The sequence shown here is derived from an EMBL/GenBank/DDBJ whole genome shotgun (WGS) entry which is preliminary data.</text>
</comment>
<evidence type="ECO:0000313" key="2">
    <source>
        <dbReference type="Proteomes" id="UP001054252"/>
    </source>
</evidence>
<evidence type="ECO:0000313" key="1">
    <source>
        <dbReference type="EMBL" id="GKV40557.1"/>
    </source>
</evidence>
<dbReference type="AlphaFoldDB" id="A0AAV5LVT9"/>
<protein>
    <submittedName>
        <fullName evidence="1">Uncharacterized protein</fullName>
    </submittedName>
</protein>
<accession>A0AAV5LVT9</accession>
<organism evidence="1 2">
    <name type="scientific">Rubroshorea leprosula</name>
    <dbReference type="NCBI Taxonomy" id="152421"/>
    <lineage>
        <taxon>Eukaryota</taxon>
        <taxon>Viridiplantae</taxon>
        <taxon>Streptophyta</taxon>
        <taxon>Embryophyta</taxon>
        <taxon>Tracheophyta</taxon>
        <taxon>Spermatophyta</taxon>
        <taxon>Magnoliopsida</taxon>
        <taxon>eudicotyledons</taxon>
        <taxon>Gunneridae</taxon>
        <taxon>Pentapetalae</taxon>
        <taxon>rosids</taxon>
        <taxon>malvids</taxon>
        <taxon>Malvales</taxon>
        <taxon>Dipterocarpaceae</taxon>
        <taxon>Rubroshorea</taxon>
    </lineage>
</organism>
<dbReference type="EMBL" id="BPVZ01000142">
    <property type="protein sequence ID" value="GKV40557.1"/>
    <property type="molecule type" value="Genomic_DNA"/>
</dbReference>
<proteinExistence type="predicted"/>